<dbReference type="GO" id="GO:1990904">
    <property type="term" value="C:ribonucleoprotein complex"/>
    <property type="evidence" value="ECO:0007669"/>
    <property type="project" value="UniProtKB-KW"/>
</dbReference>
<dbReference type="EMBL" id="DRZI01000064">
    <property type="protein sequence ID" value="HHP81368.1"/>
    <property type="molecule type" value="Genomic_DNA"/>
</dbReference>
<dbReference type="NCBIfam" id="TIGR00012">
    <property type="entry name" value="L29"/>
    <property type="match status" value="1"/>
</dbReference>
<dbReference type="Gene3D" id="1.10.287.310">
    <property type="match status" value="1"/>
</dbReference>
<dbReference type="Pfam" id="PF00831">
    <property type="entry name" value="Ribosomal_L29"/>
    <property type="match status" value="1"/>
</dbReference>
<dbReference type="GO" id="GO:0005840">
    <property type="term" value="C:ribosome"/>
    <property type="evidence" value="ECO:0007669"/>
    <property type="project" value="UniProtKB-KW"/>
</dbReference>
<name>A0A7C5XLW7_9CREN</name>
<dbReference type="InterPro" id="IPR036049">
    <property type="entry name" value="Ribosomal_uL29_sf"/>
</dbReference>
<keyword evidence="3 4" id="KW-0687">Ribonucleoprotein</keyword>
<accession>A0A7C5XLW7</accession>
<comment type="caution">
    <text evidence="5">The sequence shown here is derived from an EMBL/GenBank/DDBJ whole genome shotgun (WGS) entry which is preliminary data.</text>
</comment>
<dbReference type="GO" id="GO:0003735">
    <property type="term" value="F:structural constituent of ribosome"/>
    <property type="evidence" value="ECO:0007669"/>
    <property type="project" value="InterPro"/>
</dbReference>
<dbReference type="InterPro" id="IPR001854">
    <property type="entry name" value="Ribosomal_uL29"/>
</dbReference>
<gene>
    <name evidence="5" type="primary">rpmC</name>
    <name evidence="4" type="synonym">rpl29</name>
    <name evidence="6" type="ORF">ENL47_07265</name>
    <name evidence="5" type="ORF">ENM84_01740</name>
</gene>
<dbReference type="GO" id="GO:0006412">
    <property type="term" value="P:translation"/>
    <property type="evidence" value="ECO:0007669"/>
    <property type="project" value="UniProtKB-UniRule"/>
</dbReference>
<comment type="similarity">
    <text evidence="1 4">Belongs to the universal ribosomal protein uL29 family.</text>
</comment>
<evidence type="ECO:0000256" key="1">
    <source>
        <dbReference type="ARBA" id="ARBA00009254"/>
    </source>
</evidence>
<evidence type="ECO:0000313" key="6">
    <source>
        <dbReference type="EMBL" id="HHR96593.1"/>
    </source>
</evidence>
<reference evidence="5" key="1">
    <citation type="journal article" date="2020" name="mSystems">
        <title>Genome- and Community-Level Interaction Insights into Carbon Utilization and Element Cycling Functions of Hydrothermarchaeota in Hydrothermal Sediment.</title>
        <authorList>
            <person name="Zhou Z."/>
            <person name="Liu Y."/>
            <person name="Xu W."/>
            <person name="Pan J."/>
            <person name="Luo Z.H."/>
            <person name="Li M."/>
        </authorList>
    </citation>
    <scope>NUCLEOTIDE SEQUENCE [LARGE SCALE GENOMIC DNA]</scope>
    <source>
        <strain evidence="6">SpSt-1</strain>
        <strain evidence="5">SpSt-1121</strain>
    </source>
</reference>
<evidence type="ECO:0000256" key="4">
    <source>
        <dbReference type="HAMAP-Rule" id="MF_00374"/>
    </source>
</evidence>
<proteinExistence type="inferred from homology"/>
<evidence type="ECO:0000313" key="5">
    <source>
        <dbReference type="EMBL" id="HHP81368.1"/>
    </source>
</evidence>
<dbReference type="HAMAP" id="MF_00374">
    <property type="entry name" value="Ribosomal_uL29"/>
    <property type="match status" value="1"/>
</dbReference>
<dbReference type="EMBL" id="DRUB01000139">
    <property type="protein sequence ID" value="HHR96593.1"/>
    <property type="molecule type" value="Genomic_DNA"/>
</dbReference>
<protein>
    <recommendedName>
        <fullName evidence="4">Large ribosomal subunit protein uL29</fullName>
    </recommendedName>
</protein>
<evidence type="ECO:0000256" key="3">
    <source>
        <dbReference type="ARBA" id="ARBA00023274"/>
    </source>
</evidence>
<dbReference type="AlphaFoldDB" id="A0A7C5XLW7"/>
<sequence>MNLNDRLRLLNELRLELIRLRTQAATGTLTNVARIKMLRKNIARILTVINEERAKK</sequence>
<organism evidence="5">
    <name type="scientific">Ignisphaera aggregans</name>
    <dbReference type="NCBI Taxonomy" id="334771"/>
    <lineage>
        <taxon>Archaea</taxon>
        <taxon>Thermoproteota</taxon>
        <taxon>Thermoprotei</taxon>
        <taxon>Desulfurococcales</taxon>
        <taxon>Desulfurococcaceae</taxon>
        <taxon>Ignisphaera</taxon>
    </lineage>
</organism>
<keyword evidence="2 4" id="KW-0689">Ribosomal protein</keyword>
<dbReference type="SUPFAM" id="SSF46561">
    <property type="entry name" value="Ribosomal protein L29 (L29p)"/>
    <property type="match status" value="1"/>
</dbReference>
<evidence type="ECO:0000256" key="2">
    <source>
        <dbReference type="ARBA" id="ARBA00022980"/>
    </source>
</evidence>